<dbReference type="RefSeq" id="WP_123095100.1">
    <property type="nucleotide sequence ID" value="NZ_RIZG01000003.1"/>
</dbReference>
<comment type="caution">
    <text evidence="2">The sequence shown here is derived from an EMBL/GenBank/DDBJ whole genome shotgun (WGS) entry which is preliminary data.</text>
</comment>
<protein>
    <submittedName>
        <fullName evidence="2">Zf-HC2 domain-containing protein</fullName>
    </submittedName>
</protein>
<proteinExistence type="predicted"/>
<evidence type="ECO:0000313" key="2">
    <source>
        <dbReference type="EMBL" id="RNF51528.1"/>
    </source>
</evidence>
<sequence>MMNCQQATQLLSEKLDRPLTRKEKMAIGMHTTLCPSCRQFGKQMEELRHISKSYTKGEVPETKK</sequence>
<dbReference type="Pfam" id="PF13490">
    <property type="entry name" value="zf-HC2"/>
    <property type="match status" value="1"/>
</dbReference>
<evidence type="ECO:0000259" key="1">
    <source>
        <dbReference type="Pfam" id="PF13490"/>
    </source>
</evidence>
<organism evidence="2 3">
    <name type="scientific">Marinomonas hwangdonensis</name>
    <dbReference type="NCBI Taxonomy" id="1053647"/>
    <lineage>
        <taxon>Bacteria</taxon>
        <taxon>Pseudomonadati</taxon>
        <taxon>Pseudomonadota</taxon>
        <taxon>Gammaproteobacteria</taxon>
        <taxon>Oceanospirillales</taxon>
        <taxon>Oceanospirillaceae</taxon>
        <taxon>Marinomonas</taxon>
    </lineage>
</organism>
<reference evidence="2 3" key="1">
    <citation type="journal article" date="2012" name="Int. J. Syst. Evol. Microbiol.">
        <title>Marinomonas hwangdonensis sp. nov., isolated from seawater.</title>
        <authorList>
            <person name="Jung Y.T."/>
            <person name="Oh T.K."/>
            <person name="Yoon J.H."/>
        </authorList>
    </citation>
    <scope>NUCLEOTIDE SEQUENCE [LARGE SCALE GENOMIC DNA]</scope>
    <source>
        <strain evidence="2 3">HDW-15</strain>
    </source>
</reference>
<dbReference type="OrthoDB" id="8374021at2"/>
<dbReference type="AlphaFoldDB" id="A0A3M8Q5X6"/>
<dbReference type="EMBL" id="RIZG01000003">
    <property type="protein sequence ID" value="RNF51528.1"/>
    <property type="molecule type" value="Genomic_DNA"/>
</dbReference>
<evidence type="ECO:0000313" key="3">
    <source>
        <dbReference type="Proteomes" id="UP000280507"/>
    </source>
</evidence>
<name>A0A3M8Q5X6_9GAMM</name>
<keyword evidence="3" id="KW-1185">Reference proteome</keyword>
<feature type="domain" description="Putative zinc-finger" evidence="1">
    <location>
        <begin position="4"/>
        <end position="38"/>
    </location>
</feature>
<dbReference type="Proteomes" id="UP000280507">
    <property type="component" value="Unassembled WGS sequence"/>
</dbReference>
<dbReference type="InterPro" id="IPR027383">
    <property type="entry name" value="Znf_put"/>
</dbReference>
<gene>
    <name evidence="2" type="ORF">EBI00_06410</name>
</gene>
<accession>A0A3M8Q5X6</accession>